<gene>
    <name evidence="1" type="ORF">SBF1_2560011</name>
</gene>
<organism evidence="1 2">
    <name type="scientific">Candidatus Desulfosporosinus infrequens</name>
    <dbReference type="NCBI Taxonomy" id="2043169"/>
    <lineage>
        <taxon>Bacteria</taxon>
        <taxon>Bacillati</taxon>
        <taxon>Bacillota</taxon>
        <taxon>Clostridia</taxon>
        <taxon>Eubacteriales</taxon>
        <taxon>Desulfitobacteriaceae</taxon>
        <taxon>Desulfosporosinus</taxon>
    </lineage>
</organism>
<name>A0A2U3KQ63_9FIRM</name>
<sequence length="207" mass="22677">MNNNRGSYGQVKIMGNAWAREDIEAEKIKVLGSAEFRGLKAGEMKVKGSARFTGMLIVNTLEVAGSVDTSAIVRAQDIKIFGSLTAKEEVSTERFLAKGILELTSLNANDVTIELAETCHVGEIGAENVKVRPLSKFRLGFFGFNHNKNLRADTIEADYIELSNTAARIVKGNKVIIGPDCEIETVEYKDSLEINRNSIVKNKIKVG</sequence>
<reference evidence="2" key="1">
    <citation type="submission" date="2018-02" db="EMBL/GenBank/DDBJ databases">
        <authorList>
            <person name="Hausmann B."/>
        </authorList>
    </citation>
    <scope>NUCLEOTIDE SEQUENCE [LARGE SCALE GENOMIC DNA]</scope>
    <source>
        <strain evidence="2">Peat soil MAG SbF1</strain>
    </source>
</reference>
<proteinExistence type="predicted"/>
<dbReference type="AlphaFoldDB" id="A0A2U3KQ63"/>
<evidence type="ECO:0000313" key="1">
    <source>
        <dbReference type="EMBL" id="SPF41737.1"/>
    </source>
</evidence>
<dbReference type="Proteomes" id="UP000238916">
    <property type="component" value="Unassembled WGS sequence"/>
</dbReference>
<evidence type="ECO:0000313" key="2">
    <source>
        <dbReference type="Proteomes" id="UP000238916"/>
    </source>
</evidence>
<accession>A0A2U3KQ63</accession>
<protein>
    <submittedName>
        <fullName evidence="1">Integral membrane protein CcmA involved in cell shape determination</fullName>
    </submittedName>
</protein>
<dbReference type="EMBL" id="OMOF01000175">
    <property type="protein sequence ID" value="SPF41737.1"/>
    <property type="molecule type" value="Genomic_DNA"/>
</dbReference>
<dbReference type="OrthoDB" id="1730007at2"/>